<evidence type="ECO:0000313" key="2">
    <source>
        <dbReference type="EMBL" id="KAK1733951.1"/>
    </source>
</evidence>
<feature type="compositionally biased region" description="Basic and acidic residues" evidence="1">
    <location>
        <begin position="190"/>
        <end position="200"/>
    </location>
</feature>
<keyword evidence="3" id="KW-1185">Reference proteome</keyword>
<feature type="compositionally biased region" description="Low complexity" evidence="1">
    <location>
        <begin position="201"/>
        <end position="214"/>
    </location>
</feature>
<reference evidence="2" key="1">
    <citation type="submission" date="2023-06" db="EMBL/GenBank/DDBJ databases">
        <title>Survivors Of The Sea: Transcriptome response of Skeletonema marinoi to long-term dormancy.</title>
        <authorList>
            <person name="Pinder M.I.M."/>
            <person name="Kourtchenko O."/>
            <person name="Robertson E.K."/>
            <person name="Larsson T."/>
            <person name="Maumus F."/>
            <person name="Osuna-Cruz C.M."/>
            <person name="Vancaester E."/>
            <person name="Stenow R."/>
            <person name="Vandepoele K."/>
            <person name="Ploug H."/>
            <person name="Bruchert V."/>
            <person name="Godhe A."/>
            <person name="Topel M."/>
        </authorList>
    </citation>
    <scope>NUCLEOTIDE SEQUENCE</scope>
    <source>
        <strain evidence="2">R05AC</strain>
    </source>
</reference>
<protein>
    <submittedName>
        <fullName evidence="2">Uncharacterized protein</fullName>
    </submittedName>
</protein>
<name>A0AAD8XV79_9STRA</name>
<evidence type="ECO:0000256" key="1">
    <source>
        <dbReference type="SAM" id="MobiDB-lite"/>
    </source>
</evidence>
<feature type="region of interest" description="Disordered" evidence="1">
    <location>
        <begin position="190"/>
        <end position="214"/>
    </location>
</feature>
<feature type="compositionally biased region" description="Low complexity" evidence="1">
    <location>
        <begin position="78"/>
        <end position="106"/>
    </location>
</feature>
<dbReference type="Proteomes" id="UP001224775">
    <property type="component" value="Unassembled WGS sequence"/>
</dbReference>
<evidence type="ECO:0000313" key="3">
    <source>
        <dbReference type="Proteomes" id="UP001224775"/>
    </source>
</evidence>
<sequence>MPERSRSISPSSSIRSRSGDNSDSDESEDFTRYEGLTEDELNAIWERRNLAYFDRRQRKLAEERERQQQQQGDDSVAHDSGSSISSASVQEQLGGAAAAQSGQQQQQQLLAPPAGYLCAADSPQWREMTSHNIMGDYDAERASRDPAYLYAWTSCQRLVDMHRSGATAGNFIPTNPRLAALLELRRREVARERHEEETARRQQQQSQGGAAQQQHNMMMVDDNSAVQEIPSFAASAAVPTAAPAAVAAQQAAAYERLHQARMLEQQRGGSVAYAQGNSIPKSSSSGSSGSDKSVQTTPSYYMALPYPTQQLTKPVSCGHCSLALYTTLPACRFFCQTCGCISSVPLQDADACFEEKMQDAEDQDVKMSSY</sequence>
<dbReference type="AlphaFoldDB" id="A0AAD8XV79"/>
<gene>
    <name evidence="2" type="ORF">QTG54_015478</name>
</gene>
<feature type="region of interest" description="Disordered" evidence="1">
    <location>
        <begin position="61"/>
        <end position="106"/>
    </location>
</feature>
<accession>A0AAD8XV79</accession>
<feature type="region of interest" description="Disordered" evidence="1">
    <location>
        <begin position="266"/>
        <end position="294"/>
    </location>
</feature>
<organism evidence="2 3">
    <name type="scientific">Skeletonema marinoi</name>
    <dbReference type="NCBI Taxonomy" id="267567"/>
    <lineage>
        <taxon>Eukaryota</taxon>
        <taxon>Sar</taxon>
        <taxon>Stramenopiles</taxon>
        <taxon>Ochrophyta</taxon>
        <taxon>Bacillariophyta</taxon>
        <taxon>Coscinodiscophyceae</taxon>
        <taxon>Thalassiosirophycidae</taxon>
        <taxon>Thalassiosirales</taxon>
        <taxon>Skeletonemataceae</taxon>
        <taxon>Skeletonema</taxon>
        <taxon>Skeletonema marinoi-dohrnii complex</taxon>
    </lineage>
</organism>
<feature type="compositionally biased region" description="Low complexity" evidence="1">
    <location>
        <begin position="7"/>
        <end position="21"/>
    </location>
</feature>
<comment type="caution">
    <text evidence="2">The sequence shown here is derived from an EMBL/GenBank/DDBJ whole genome shotgun (WGS) entry which is preliminary data.</text>
</comment>
<proteinExistence type="predicted"/>
<feature type="region of interest" description="Disordered" evidence="1">
    <location>
        <begin position="1"/>
        <end position="38"/>
    </location>
</feature>
<dbReference type="EMBL" id="JATAAI010000043">
    <property type="protein sequence ID" value="KAK1733951.1"/>
    <property type="molecule type" value="Genomic_DNA"/>
</dbReference>